<dbReference type="IntAct" id="B4FJV0">
    <property type="interactions" value="12"/>
</dbReference>
<dbReference type="EMBL" id="BT037388">
    <property type="protein sequence ID" value="ACF82393.1"/>
    <property type="molecule type" value="mRNA"/>
</dbReference>
<gene>
    <name evidence="5" type="ORF">ZEAMMB73_Zm00001d034679</name>
</gene>
<keyword evidence="1" id="KW-0175">Coiled coil</keyword>
<dbReference type="Pfam" id="PF12776">
    <property type="entry name" value="Myb_DNA-bind_3"/>
    <property type="match status" value="1"/>
</dbReference>
<dbReference type="PANTHER" id="PTHR47069">
    <property type="match status" value="1"/>
</dbReference>
<dbReference type="STRING" id="4577.B4FJV0"/>
<evidence type="ECO:0000256" key="2">
    <source>
        <dbReference type="SAM" id="MobiDB-lite"/>
    </source>
</evidence>
<feature type="domain" description="Myb/SANT-like" evidence="3">
    <location>
        <begin position="75"/>
        <end position="168"/>
    </location>
</feature>
<name>B4FJV0_MAIZE</name>
<feature type="compositionally biased region" description="Polar residues" evidence="2">
    <location>
        <begin position="232"/>
        <end position="250"/>
    </location>
</feature>
<feature type="region of interest" description="Disordered" evidence="2">
    <location>
        <begin position="212"/>
        <end position="257"/>
    </location>
</feature>
<evidence type="ECO:0000256" key="1">
    <source>
        <dbReference type="SAM" id="Coils"/>
    </source>
</evidence>
<dbReference type="EMBL" id="CM007647">
    <property type="protein sequence ID" value="ONM10985.1"/>
    <property type="molecule type" value="Genomic_DNA"/>
</dbReference>
<sequence length="360" mass="41175">MSRKRQPQASAGPRRAGGGGGGEPSGSTSCFSLPQRPAEPKRQRIALRDVNTEVMQNTIALEPLARRVEEFDKGNWTEENTQILCDLVVEQIREGNYLHGHMKNTAYKVMAQKYYECTNLFHAPKQLENRYNQCEAMYQWINWADGEPGLCRGDNGSIIADDGWWENYTQGKYSECKKFKYGMPSYIDQLAEMFGVTTVDVWTSYVAGESEEPTYGNLDMGEEEDEVDIRSPLSSSSKKRTGSNTDTASSPPRKHKSPMIECEALIDTLQSLNSKDLDVAKQIQEDHIAKNKKLEQEKENKEIDKCFELAKECGATEETEEFYVATRIFAERYYRYVFIKMTTDAGRMAWLKKWCRDWTG</sequence>
<evidence type="ECO:0000259" key="3">
    <source>
        <dbReference type="Pfam" id="PF12776"/>
    </source>
</evidence>
<dbReference type="AlphaFoldDB" id="B4FJV0"/>
<dbReference type="OrthoDB" id="689779at2759"/>
<feature type="region of interest" description="Disordered" evidence="2">
    <location>
        <begin position="1"/>
        <end position="42"/>
    </location>
</feature>
<dbReference type="FunCoup" id="B4FJV0">
    <property type="interactions" value="473"/>
</dbReference>
<evidence type="ECO:0000313" key="5">
    <source>
        <dbReference type="EMBL" id="ONM10985.1"/>
    </source>
</evidence>
<feature type="compositionally biased region" description="Gly residues" evidence="2">
    <location>
        <begin position="15"/>
        <end position="24"/>
    </location>
</feature>
<feature type="coiled-coil region" evidence="1">
    <location>
        <begin position="277"/>
        <end position="304"/>
    </location>
</feature>
<dbReference type="InParanoid" id="B4FJV0"/>
<protein>
    <recommendedName>
        <fullName evidence="3">Myb/SANT-like domain-containing protein</fullName>
    </recommendedName>
</protein>
<proteinExistence type="evidence at transcript level"/>
<organism evidence="4">
    <name type="scientific">Zea mays</name>
    <name type="common">Maize</name>
    <dbReference type="NCBI Taxonomy" id="4577"/>
    <lineage>
        <taxon>Eukaryota</taxon>
        <taxon>Viridiplantae</taxon>
        <taxon>Streptophyta</taxon>
        <taxon>Embryophyta</taxon>
        <taxon>Tracheophyta</taxon>
        <taxon>Spermatophyta</taxon>
        <taxon>Magnoliopsida</taxon>
        <taxon>Liliopsida</taxon>
        <taxon>Poales</taxon>
        <taxon>Poaceae</taxon>
        <taxon>PACMAD clade</taxon>
        <taxon>Panicoideae</taxon>
        <taxon>Andropogonodae</taxon>
        <taxon>Andropogoneae</taxon>
        <taxon>Tripsacinae</taxon>
        <taxon>Zea</taxon>
    </lineage>
</organism>
<dbReference type="ExpressionAtlas" id="B4FJV0">
    <property type="expression patterns" value="baseline and differential"/>
</dbReference>
<dbReference type="InterPro" id="IPR024752">
    <property type="entry name" value="Myb/SANT-like_dom"/>
</dbReference>
<dbReference type="OMA" id="RIFAERY"/>
<dbReference type="PANTHER" id="PTHR47069:SF11">
    <property type="entry name" value="OS04G0275550 PROTEIN"/>
    <property type="match status" value="1"/>
</dbReference>
<evidence type="ECO:0000313" key="4">
    <source>
        <dbReference type="EMBL" id="ACF82393.1"/>
    </source>
</evidence>
<reference evidence="5" key="2">
    <citation type="submission" date="2015-12" db="EMBL/GenBank/DDBJ databases">
        <title>Update maize B73 reference genome by single molecule sequencing technologies.</title>
        <authorList>
            <consortium name="Maize Genome Sequencing Project"/>
            <person name="Ware D."/>
        </authorList>
    </citation>
    <scope>NUCLEOTIDE SEQUENCE [LARGE SCALE GENOMIC DNA]</scope>
    <source>
        <tissue evidence="5">Seedling</tissue>
    </source>
</reference>
<accession>B4FJV0</accession>
<reference evidence="4" key="1">
    <citation type="journal article" date="2009" name="PLoS Genet.">
        <title>Sequencing, mapping, and analysis of 27,455 maize full-length cDNAs.</title>
        <authorList>
            <person name="Soderlund C."/>
            <person name="Descour A."/>
            <person name="Kudrna D."/>
            <person name="Bomhoff M."/>
            <person name="Boyd L."/>
            <person name="Currie J."/>
            <person name="Angelova A."/>
            <person name="Collura K."/>
            <person name="Wissotski M."/>
            <person name="Ashley E."/>
            <person name="Morrow D."/>
            <person name="Fernandes J."/>
            <person name="Walbot V."/>
            <person name="Yu Y."/>
        </authorList>
    </citation>
    <scope>NUCLEOTIDE SEQUENCE</scope>
    <source>
        <strain evidence="4">B73</strain>
    </source>
</reference>